<dbReference type="RefSeq" id="WP_095072626.1">
    <property type="nucleotide sequence ID" value="NZ_LT899436.1"/>
</dbReference>
<name>A0A238UAK9_9FLAO</name>
<evidence type="ECO:0000313" key="2">
    <source>
        <dbReference type="Proteomes" id="UP000215214"/>
    </source>
</evidence>
<reference evidence="1 2" key="1">
    <citation type="submission" date="2017-07" db="EMBL/GenBank/DDBJ databases">
        <authorList>
            <person name="Sun Z.S."/>
            <person name="Albrecht U."/>
            <person name="Echele G."/>
            <person name="Lee C.C."/>
        </authorList>
    </citation>
    <scope>NUCLEOTIDE SEQUENCE [LARGE SCALE GENOMIC DNA]</scope>
    <source>
        <strain evidence="2">type strain: KCTC 22618</strain>
    </source>
</reference>
<organism evidence="1 2">
    <name type="scientific">Tenacibaculum jejuense</name>
    <dbReference type="NCBI Taxonomy" id="584609"/>
    <lineage>
        <taxon>Bacteria</taxon>
        <taxon>Pseudomonadati</taxon>
        <taxon>Bacteroidota</taxon>
        <taxon>Flavobacteriia</taxon>
        <taxon>Flavobacteriales</taxon>
        <taxon>Flavobacteriaceae</taxon>
        <taxon>Tenacibaculum</taxon>
    </lineage>
</organism>
<dbReference type="Proteomes" id="UP000215214">
    <property type="component" value="Chromosome TJEJU"/>
</dbReference>
<evidence type="ECO:0000313" key="1">
    <source>
        <dbReference type="EMBL" id="SNR16233.1"/>
    </source>
</evidence>
<sequence>MKLKIHGLLIIFNSWVFDKAVFSMLSSGIKTDHTKYYIQLLFSMISAALTKKGIKAFASAYDRIISQ</sequence>
<dbReference type="OrthoDB" id="9785164at2"/>
<protein>
    <submittedName>
        <fullName evidence="1">Uncharacterized protein</fullName>
    </submittedName>
</protein>
<dbReference type="EMBL" id="LT899436">
    <property type="protein sequence ID" value="SNR16233.1"/>
    <property type="molecule type" value="Genomic_DNA"/>
</dbReference>
<dbReference type="KEGG" id="tje:TJEJU_2549"/>
<gene>
    <name evidence="1" type="ORF">TJEJU_2549</name>
</gene>
<accession>A0A238UAK9</accession>
<keyword evidence="2" id="KW-1185">Reference proteome</keyword>
<dbReference type="AlphaFoldDB" id="A0A238UAK9"/>
<proteinExistence type="predicted"/>